<name>A0A4V2W1N3_9PAST</name>
<evidence type="ECO:0000256" key="16">
    <source>
        <dbReference type="RuleBase" id="RU000485"/>
    </source>
</evidence>
<dbReference type="SUPFAM" id="SSF51735">
    <property type="entry name" value="NAD(P)-binding Rossmann-fold domains"/>
    <property type="match status" value="1"/>
</dbReference>
<feature type="binding site" description="in other chain" evidence="14">
    <location>
        <position position="191"/>
    </location>
    <ligand>
        <name>substrate</name>
        <note>ligand shared between dimeric partners</note>
    </ligand>
</feature>
<keyword evidence="7 12" id="KW-0521">NADP</keyword>
<dbReference type="SUPFAM" id="SSF48179">
    <property type="entry name" value="6-phosphogluconate dehydrogenase C-terminal domain-like"/>
    <property type="match status" value="1"/>
</dbReference>
<dbReference type="AlphaFoldDB" id="A0A4V2W1N3"/>
<dbReference type="GO" id="GO:0004616">
    <property type="term" value="F:phosphogluconate dehydrogenase (decarboxylating) activity"/>
    <property type="evidence" value="ECO:0007669"/>
    <property type="project" value="UniProtKB-EC"/>
</dbReference>
<organism evidence="18 20">
    <name type="scientific">Testudinibacter aquarius</name>
    <dbReference type="NCBI Taxonomy" id="1524974"/>
    <lineage>
        <taxon>Bacteria</taxon>
        <taxon>Pseudomonadati</taxon>
        <taxon>Pseudomonadota</taxon>
        <taxon>Gammaproteobacteria</taxon>
        <taxon>Pasteurellales</taxon>
        <taxon>Pasteurellaceae</taxon>
        <taxon>Testudinibacter</taxon>
    </lineage>
</organism>
<evidence type="ECO:0000256" key="3">
    <source>
        <dbReference type="ARBA" id="ARBA00008419"/>
    </source>
</evidence>
<accession>A0A4V2W1N3</accession>
<dbReference type="FunFam" id="1.20.5.320:FF:000002">
    <property type="entry name" value="6-phosphogluconate dehydrogenase, decarboxylating"/>
    <property type="match status" value="1"/>
</dbReference>
<feature type="binding site" evidence="15">
    <location>
        <begin position="74"/>
        <end position="76"/>
    </location>
    <ligand>
        <name>NADP(+)</name>
        <dbReference type="ChEBI" id="CHEBI:58349"/>
    </ligand>
</feature>
<evidence type="ECO:0000313" key="21">
    <source>
        <dbReference type="Proteomes" id="UP000305526"/>
    </source>
</evidence>
<feature type="binding site" evidence="14">
    <location>
        <position position="445"/>
    </location>
    <ligand>
        <name>substrate</name>
        <note>ligand shared between dimeric partners</note>
    </ligand>
</feature>
<feature type="binding site" description="in other chain" evidence="14">
    <location>
        <position position="102"/>
    </location>
    <ligand>
        <name>substrate</name>
        <note>ligand shared between dimeric partners</note>
    </ligand>
</feature>
<dbReference type="Gene3D" id="1.10.1040.10">
    <property type="entry name" value="N-(1-d-carboxylethyl)-l-norvaline Dehydrogenase, domain 2"/>
    <property type="match status" value="1"/>
</dbReference>
<keyword evidence="8 12" id="KW-0560">Oxidoreductase</keyword>
<dbReference type="GO" id="GO:0006098">
    <property type="term" value="P:pentose-phosphate shunt"/>
    <property type="evidence" value="ECO:0007669"/>
    <property type="project" value="UniProtKB-UniPathway"/>
</dbReference>
<evidence type="ECO:0000313" key="18">
    <source>
        <dbReference type="EMBL" id="TCV84869.1"/>
    </source>
</evidence>
<evidence type="ECO:0000256" key="9">
    <source>
        <dbReference type="ARBA" id="ARBA00023064"/>
    </source>
</evidence>
<reference evidence="19 21" key="2">
    <citation type="submission" date="2019-05" db="EMBL/GenBank/DDBJ databases">
        <title>Pasteurellaceae isolates from reptiles.</title>
        <authorList>
            <person name="Bojesen A.M."/>
            <person name="Lund E."/>
        </authorList>
    </citation>
    <scope>NUCLEOTIDE SEQUENCE [LARGE SCALE GENOMIC DNA]</scope>
    <source>
        <strain evidence="19 21">ELNT2x</strain>
    </source>
</reference>
<proteinExistence type="inferred from homology"/>
<dbReference type="PANTHER" id="PTHR11811">
    <property type="entry name" value="6-PHOSPHOGLUCONATE DEHYDROGENASE"/>
    <property type="match status" value="1"/>
</dbReference>
<evidence type="ECO:0000256" key="6">
    <source>
        <dbReference type="ARBA" id="ARBA00018193"/>
    </source>
</evidence>
<comment type="similarity">
    <text evidence="3 12 16">Belongs to the 6-phosphogluconate dehydrogenase family.</text>
</comment>
<dbReference type="InterPro" id="IPR006113">
    <property type="entry name" value="6PGDH_Gnd/GntZ"/>
</dbReference>
<evidence type="ECO:0000313" key="20">
    <source>
        <dbReference type="Proteomes" id="UP000294619"/>
    </source>
</evidence>
<feature type="binding site" description="in other chain" evidence="14">
    <location>
        <begin position="128"/>
        <end position="130"/>
    </location>
    <ligand>
        <name>substrate</name>
        <note>ligand shared between dimeric partners</note>
    </ligand>
</feature>
<dbReference type="PIRSF" id="PIRSF000109">
    <property type="entry name" value="6PGD"/>
    <property type="match status" value="1"/>
</dbReference>
<comment type="pathway">
    <text evidence="2 12 16">Carbohydrate degradation; pentose phosphate pathway; D-ribulose 5-phosphate from D-glucose 6-phosphate (oxidative stage): step 3/3.</text>
</comment>
<dbReference type="NCBIfam" id="TIGR00873">
    <property type="entry name" value="gnd"/>
    <property type="match status" value="1"/>
</dbReference>
<dbReference type="FunFam" id="3.40.50.720:FF:000007">
    <property type="entry name" value="6-phosphogluconate dehydrogenase, decarboxylating"/>
    <property type="match status" value="1"/>
</dbReference>
<comment type="subunit">
    <text evidence="4 12">Homodimer.</text>
</comment>
<feature type="binding site" description="in other chain" evidence="14">
    <location>
        <position position="260"/>
    </location>
    <ligand>
        <name>substrate</name>
        <note>ligand shared between dimeric partners</note>
    </ligand>
</feature>
<feature type="binding site" evidence="15">
    <location>
        <begin position="32"/>
        <end position="34"/>
    </location>
    <ligand>
        <name>NADP(+)</name>
        <dbReference type="ChEBI" id="CHEBI:58349"/>
    </ligand>
</feature>
<evidence type="ECO:0000256" key="1">
    <source>
        <dbReference type="ARBA" id="ARBA00002526"/>
    </source>
</evidence>
<evidence type="ECO:0000256" key="11">
    <source>
        <dbReference type="ARBA" id="ARBA00048640"/>
    </source>
</evidence>
<dbReference type="Gene3D" id="1.20.5.320">
    <property type="entry name" value="6-Phosphogluconate Dehydrogenase, domain 3"/>
    <property type="match status" value="1"/>
</dbReference>
<dbReference type="InterPro" id="IPR008927">
    <property type="entry name" value="6-PGluconate_DH-like_C_sf"/>
</dbReference>
<evidence type="ECO:0000256" key="4">
    <source>
        <dbReference type="ARBA" id="ARBA00011738"/>
    </source>
</evidence>
<evidence type="ECO:0000256" key="12">
    <source>
        <dbReference type="PIRNR" id="PIRNR000109"/>
    </source>
</evidence>
<dbReference type="RefSeq" id="WP_132967795.1">
    <property type="nucleotide sequence ID" value="NZ_LEKL01000031.1"/>
</dbReference>
<keyword evidence="10 12" id="KW-0570">Pentose shunt</keyword>
<dbReference type="Pfam" id="PF03446">
    <property type="entry name" value="NAD_binding_2"/>
    <property type="match status" value="1"/>
</dbReference>
<feature type="active site" description="Proton acceptor" evidence="13">
    <location>
        <position position="183"/>
    </location>
</feature>
<dbReference type="InterPro" id="IPR036291">
    <property type="entry name" value="NAD(P)-bd_dom_sf"/>
</dbReference>
<evidence type="ECO:0000259" key="17">
    <source>
        <dbReference type="SMART" id="SM01350"/>
    </source>
</evidence>
<dbReference type="InterPro" id="IPR013328">
    <property type="entry name" value="6PGD_dom2"/>
</dbReference>
<feature type="binding site" description="in other chain" evidence="14">
    <location>
        <begin position="186"/>
        <end position="187"/>
    </location>
    <ligand>
        <name>substrate</name>
        <note>ligand shared between dimeric partners</note>
    </ligand>
</feature>
<evidence type="ECO:0000256" key="7">
    <source>
        <dbReference type="ARBA" id="ARBA00022857"/>
    </source>
</evidence>
<dbReference type="NCBIfam" id="NF006765">
    <property type="entry name" value="PRK09287.1"/>
    <property type="match status" value="1"/>
</dbReference>
<feature type="binding site" description="in other chain" evidence="14">
    <location>
        <position position="287"/>
    </location>
    <ligand>
        <name>substrate</name>
        <note>ligand shared between dimeric partners</note>
    </ligand>
</feature>
<dbReference type="Proteomes" id="UP000294619">
    <property type="component" value="Unassembled WGS sequence"/>
</dbReference>
<keyword evidence="21" id="KW-1185">Reference proteome</keyword>
<dbReference type="Gene3D" id="3.40.50.720">
    <property type="entry name" value="NAD(P)-binding Rossmann-like Domain"/>
    <property type="match status" value="1"/>
</dbReference>
<comment type="catalytic activity">
    <reaction evidence="11 12 16">
        <text>6-phospho-D-gluconate + NADP(+) = D-ribulose 5-phosphate + CO2 + NADPH</text>
        <dbReference type="Rhea" id="RHEA:10116"/>
        <dbReference type="ChEBI" id="CHEBI:16526"/>
        <dbReference type="ChEBI" id="CHEBI:57783"/>
        <dbReference type="ChEBI" id="CHEBI:58121"/>
        <dbReference type="ChEBI" id="CHEBI:58349"/>
        <dbReference type="ChEBI" id="CHEBI:58759"/>
        <dbReference type="EC" id="1.1.1.44"/>
    </reaction>
</comment>
<evidence type="ECO:0000313" key="19">
    <source>
        <dbReference type="EMBL" id="TNG92777.1"/>
    </source>
</evidence>
<sequence>MKGDIGVIGLAVMGQNLILNMNDHGFKVVAYNRTTSKVDEFLQGAAKGTNIIGAYSLQDLADKLEKPRKVMLMVRAGEVVDQFIDSLLPHLEQGDIIIDGGNSNYPDTNRRVKDLAAKGIRFIGAGVSGGEEGARFGPSIMPGGNEEAWQYVKPILQAISAKTKDGEPCCDWVGKEGAGHFVKMVHNGIEYGDMQLICEAYQFLKEGLGLSYDQLHHVFSKWNKTELDSYLIEITADILGYRDENGEPLVEKILDTAGQKGTGKWTGINALDLGIPLTLISEAVFARCVSAFKEQRVENQALFNKQIGTVTGDKAQWIEAVRKALLASKIISYAQGFMLIREASENNNWDLNYGNTALLWREGCIIRSAFLGNIRDAYETNPNLQFLGADSYFKTILENALPEWRKVVAKSIEIGLPMPCMASAITFLDGYTSARLPANLLQAQRDYFGAHTYERTDRPRGEFFHTNWTGKGGDIASTTYEV</sequence>
<comment type="function">
    <text evidence="1 12">Catalyzes the oxidative decarboxylation of 6-phosphogluconate to ribulose 5-phosphate and CO(2), with concomitant reduction of NADP to NADPH.</text>
</comment>
<dbReference type="GO" id="GO:0050661">
    <property type="term" value="F:NADP binding"/>
    <property type="evidence" value="ECO:0007669"/>
    <property type="project" value="InterPro"/>
</dbReference>
<evidence type="ECO:0000256" key="14">
    <source>
        <dbReference type="PIRSR" id="PIRSR000109-2"/>
    </source>
</evidence>
<dbReference type="EMBL" id="VDGV01000022">
    <property type="protein sequence ID" value="TNG92777.1"/>
    <property type="molecule type" value="Genomic_DNA"/>
</dbReference>
<dbReference type="InterPro" id="IPR006184">
    <property type="entry name" value="6PGdom_BS"/>
</dbReference>
<evidence type="ECO:0000256" key="15">
    <source>
        <dbReference type="PIRSR" id="PIRSR000109-3"/>
    </source>
</evidence>
<dbReference type="EMBL" id="SMCP01000010">
    <property type="protein sequence ID" value="TCV84869.1"/>
    <property type="molecule type" value="Genomic_DNA"/>
</dbReference>
<feature type="binding site" evidence="15">
    <location>
        <position position="102"/>
    </location>
    <ligand>
        <name>NADP(+)</name>
        <dbReference type="ChEBI" id="CHEBI:58349"/>
    </ligand>
</feature>
<dbReference type="InterPro" id="IPR006114">
    <property type="entry name" value="6PGDH_C"/>
</dbReference>
<evidence type="ECO:0000256" key="10">
    <source>
        <dbReference type="ARBA" id="ARBA00023126"/>
    </source>
</evidence>
<dbReference type="PROSITE" id="PS00461">
    <property type="entry name" value="6PGD"/>
    <property type="match status" value="1"/>
</dbReference>
<dbReference type="FunFam" id="1.10.1040.10:FF:000002">
    <property type="entry name" value="6-phosphogluconate dehydrogenase, decarboxylating"/>
    <property type="match status" value="1"/>
</dbReference>
<feature type="binding site" evidence="15">
    <location>
        <begin position="9"/>
        <end position="14"/>
    </location>
    <ligand>
        <name>NADP(+)</name>
        <dbReference type="ChEBI" id="CHEBI:58349"/>
    </ligand>
</feature>
<dbReference type="UniPathway" id="UPA00115">
    <property type="reaction ID" value="UER00410"/>
</dbReference>
<evidence type="ECO:0000256" key="13">
    <source>
        <dbReference type="PIRSR" id="PIRSR000109-1"/>
    </source>
</evidence>
<dbReference type="Pfam" id="PF00393">
    <property type="entry name" value="6PGD"/>
    <property type="match status" value="1"/>
</dbReference>
<dbReference type="PRINTS" id="PR00076">
    <property type="entry name" value="6PGDHDRGNASE"/>
</dbReference>
<comment type="caution">
    <text evidence="18">The sequence shown here is derived from an EMBL/GenBank/DDBJ whole genome shotgun (WGS) entry which is preliminary data.</text>
</comment>
<evidence type="ECO:0000256" key="2">
    <source>
        <dbReference type="ARBA" id="ARBA00004874"/>
    </source>
</evidence>
<feature type="domain" description="6-phosphogluconate dehydrogenase C-terminal" evidence="17">
    <location>
        <begin position="179"/>
        <end position="469"/>
    </location>
</feature>
<evidence type="ECO:0000256" key="8">
    <source>
        <dbReference type="ARBA" id="ARBA00023002"/>
    </source>
</evidence>
<dbReference type="GO" id="GO:0019521">
    <property type="term" value="P:D-gluconate metabolic process"/>
    <property type="evidence" value="ECO:0007669"/>
    <property type="project" value="UniProtKB-KW"/>
</dbReference>
<dbReference type="InterPro" id="IPR006183">
    <property type="entry name" value="Pgluconate_DH"/>
</dbReference>
<protein>
    <recommendedName>
        <fullName evidence="6 12">6-phosphogluconate dehydrogenase, decarboxylating</fullName>
        <ecNumber evidence="5 12">1.1.1.44</ecNumber>
    </recommendedName>
</protein>
<reference evidence="18 20" key="1">
    <citation type="submission" date="2019-03" db="EMBL/GenBank/DDBJ databases">
        <title>Genomic Encyclopedia of Type Strains, Phase IV (KMG-IV): sequencing the most valuable type-strain genomes for metagenomic binning, comparative biology and taxonomic classification.</title>
        <authorList>
            <person name="Goeker M."/>
        </authorList>
    </citation>
    <scope>NUCLEOTIDE SEQUENCE [LARGE SCALE GENOMIC DNA]</scope>
    <source>
        <strain evidence="18 20">DSM 28140</strain>
    </source>
</reference>
<dbReference type="Proteomes" id="UP000305526">
    <property type="component" value="Unassembled WGS sequence"/>
</dbReference>
<dbReference type="InterPro" id="IPR006115">
    <property type="entry name" value="6PGDH_NADP-bd"/>
</dbReference>
<dbReference type="EC" id="1.1.1.44" evidence="5 12"/>
<evidence type="ECO:0000256" key="5">
    <source>
        <dbReference type="ARBA" id="ARBA00013011"/>
    </source>
</evidence>
<dbReference type="SMART" id="SM01350">
    <property type="entry name" value="6PGD"/>
    <property type="match status" value="1"/>
</dbReference>
<feature type="active site" description="Proton donor" evidence="13">
    <location>
        <position position="190"/>
    </location>
</feature>
<feature type="binding site" evidence="14">
    <location>
        <position position="451"/>
    </location>
    <ligand>
        <name>substrate</name>
        <note>ligand shared between dimeric partners</note>
    </ligand>
</feature>
<keyword evidence="9 16" id="KW-0311">Gluconate utilization</keyword>
<gene>
    <name evidence="19" type="primary">gnd</name>
    <name evidence="18" type="ORF">EDC16_110101</name>
    <name evidence="19" type="ORF">FHQ21_03495</name>
</gene>